<dbReference type="EMBL" id="JAUPFM010000017">
    <property type="protein sequence ID" value="KAK2824513.1"/>
    <property type="molecule type" value="Genomic_DNA"/>
</dbReference>
<sequence length="108" mass="12042">MYQDDDEYLNEERGCGCRSAQSGNDVKVSSRNNAGQRAEQPSLWSIGTEGKLHQRRCHVTLLDGCCSSNTSRFHCGHWVTPTNHRSKSSGFWLLKLIVGSSQKKQSGN</sequence>
<accession>A0AA88S6V2</accession>
<comment type="caution">
    <text evidence="2">The sequence shown here is derived from an EMBL/GenBank/DDBJ whole genome shotgun (WGS) entry which is preliminary data.</text>
</comment>
<evidence type="ECO:0000313" key="3">
    <source>
        <dbReference type="Proteomes" id="UP001187415"/>
    </source>
</evidence>
<protein>
    <submittedName>
        <fullName evidence="2">Uncharacterized protein</fullName>
    </submittedName>
</protein>
<proteinExistence type="predicted"/>
<keyword evidence="3" id="KW-1185">Reference proteome</keyword>
<dbReference type="Proteomes" id="UP001187415">
    <property type="component" value="Unassembled WGS sequence"/>
</dbReference>
<reference evidence="2" key="1">
    <citation type="submission" date="2023-07" db="EMBL/GenBank/DDBJ databases">
        <title>Chromosome-level Genome Assembly of Striped Snakehead (Channa striata).</title>
        <authorList>
            <person name="Liu H."/>
        </authorList>
    </citation>
    <scope>NUCLEOTIDE SEQUENCE</scope>
    <source>
        <strain evidence="2">Gz</strain>
        <tissue evidence="2">Muscle</tissue>
    </source>
</reference>
<organism evidence="2 3">
    <name type="scientific">Channa striata</name>
    <name type="common">Snakehead murrel</name>
    <name type="synonym">Ophicephalus striatus</name>
    <dbReference type="NCBI Taxonomy" id="64152"/>
    <lineage>
        <taxon>Eukaryota</taxon>
        <taxon>Metazoa</taxon>
        <taxon>Chordata</taxon>
        <taxon>Craniata</taxon>
        <taxon>Vertebrata</taxon>
        <taxon>Euteleostomi</taxon>
        <taxon>Actinopterygii</taxon>
        <taxon>Neopterygii</taxon>
        <taxon>Teleostei</taxon>
        <taxon>Neoteleostei</taxon>
        <taxon>Acanthomorphata</taxon>
        <taxon>Anabantaria</taxon>
        <taxon>Anabantiformes</taxon>
        <taxon>Channoidei</taxon>
        <taxon>Channidae</taxon>
        <taxon>Channa</taxon>
    </lineage>
</organism>
<evidence type="ECO:0000313" key="2">
    <source>
        <dbReference type="EMBL" id="KAK2824513.1"/>
    </source>
</evidence>
<feature type="compositionally biased region" description="Polar residues" evidence="1">
    <location>
        <begin position="19"/>
        <end position="35"/>
    </location>
</feature>
<evidence type="ECO:0000256" key="1">
    <source>
        <dbReference type="SAM" id="MobiDB-lite"/>
    </source>
</evidence>
<dbReference type="AlphaFoldDB" id="A0AA88S6V2"/>
<gene>
    <name evidence="2" type="ORF">Q5P01_021688</name>
</gene>
<feature type="region of interest" description="Disordered" evidence="1">
    <location>
        <begin position="19"/>
        <end position="45"/>
    </location>
</feature>
<name>A0AA88S6V2_CHASR</name>